<dbReference type="FunFam" id="3.40.50.720:FF:000018">
    <property type="entry name" value="Malate dehydrogenase"/>
    <property type="match status" value="1"/>
</dbReference>
<keyword evidence="5 8" id="KW-0520">NAD</keyword>
<evidence type="ECO:0000256" key="1">
    <source>
        <dbReference type="ARBA" id="ARBA00008104"/>
    </source>
</evidence>
<dbReference type="InterPro" id="IPR015955">
    <property type="entry name" value="Lactate_DH/Glyco_Ohase_4_C"/>
</dbReference>
<dbReference type="SUPFAM" id="SSF51735">
    <property type="entry name" value="NAD(P)-binding Rossmann-fold domains"/>
    <property type="match status" value="1"/>
</dbReference>
<keyword evidence="13" id="KW-1185">Reference proteome</keyword>
<evidence type="ECO:0000256" key="9">
    <source>
        <dbReference type="RuleBase" id="RU003369"/>
    </source>
</evidence>
<dbReference type="Gene3D" id="3.40.50.720">
    <property type="entry name" value="NAD(P)-binding Rossmann-like Domain"/>
    <property type="match status" value="1"/>
</dbReference>
<dbReference type="GO" id="GO:0004459">
    <property type="term" value="F:L-lactate dehydrogenase (NAD+) activity"/>
    <property type="evidence" value="ECO:0007669"/>
    <property type="project" value="TreeGrafter"/>
</dbReference>
<reference evidence="12 13" key="1">
    <citation type="journal article" date="2019" name="ISME J.">
        <title>Isolation and characterization of a thermophilic sulfur- and iron-reducing thaumarchaeote from a terrestrial acidic hot spring.</title>
        <authorList>
            <person name="Kato S."/>
            <person name="Itoh T."/>
            <person name="Yuki M."/>
            <person name="Nagamori M."/>
            <person name="Ohnishi M."/>
            <person name="Uematsu K."/>
            <person name="Suzuki K."/>
            <person name="Takashina T."/>
            <person name="Ohkuma M."/>
        </authorList>
    </citation>
    <scope>NUCLEOTIDE SEQUENCE [LARGE SCALE GENOMIC DNA]</scope>
    <source>
        <strain evidence="12 13">NAS-02</strain>
    </source>
</reference>
<dbReference type="OrthoDB" id="2596at2157"/>
<evidence type="ECO:0000256" key="2">
    <source>
        <dbReference type="ARBA" id="ARBA00020382"/>
    </source>
</evidence>
<evidence type="ECO:0000313" key="13">
    <source>
        <dbReference type="Proteomes" id="UP000509448"/>
    </source>
</evidence>
<dbReference type="PANTHER" id="PTHR43128">
    <property type="entry name" value="L-2-HYDROXYCARBOXYLATE DEHYDROGENASE (NAD(P)(+))"/>
    <property type="match status" value="1"/>
</dbReference>
<feature type="binding site" evidence="7">
    <location>
        <position position="148"/>
    </location>
    <ligand>
        <name>substrate</name>
    </ligand>
</feature>
<evidence type="ECO:0000256" key="4">
    <source>
        <dbReference type="ARBA" id="ARBA00023002"/>
    </source>
</evidence>
<name>A0A4P2VBI2_9ARCH</name>
<evidence type="ECO:0000256" key="5">
    <source>
        <dbReference type="ARBA" id="ARBA00023027"/>
    </source>
</evidence>
<feature type="domain" description="Lactate/malate dehydrogenase C-terminal" evidence="11">
    <location>
        <begin position="144"/>
        <end position="301"/>
    </location>
</feature>
<dbReference type="InterPro" id="IPR022383">
    <property type="entry name" value="Lactate/malate_DH_C"/>
</dbReference>
<dbReference type="KEGG" id="ccai:NAS2_0515"/>
<dbReference type="GeneID" id="55584333"/>
<feature type="binding site" evidence="8">
    <location>
        <begin position="6"/>
        <end position="11"/>
    </location>
    <ligand>
        <name>NAD(+)</name>
        <dbReference type="ChEBI" id="CHEBI:57540"/>
    </ligand>
</feature>
<organism evidence="12 13">
    <name type="scientific">Conexivisphaera calida</name>
    <dbReference type="NCBI Taxonomy" id="1874277"/>
    <lineage>
        <taxon>Archaea</taxon>
        <taxon>Nitrososphaerota</taxon>
        <taxon>Conexivisphaeria</taxon>
        <taxon>Conexivisphaerales</taxon>
        <taxon>Conexivisphaeraceae</taxon>
        <taxon>Conexivisphaera</taxon>
    </lineage>
</organism>
<evidence type="ECO:0000256" key="3">
    <source>
        <dbReference type="ARBA" id="ARBA00022532"/>
    </source>
</evidence>
<dbReference type="PIRSF" id="PIRSF000102">
    <property type="entry name" value="Lac_mal_DH"/>
    <property type="match status" value="1"/>
</dbReference>
<feature type="binding site" evidence="8">
    <location>
        <position position="30"/>
    </location>
    <ligand>
        <name>NAD(+)</name>
        <dbReference type="ChEBI" id="CHEBI:57540"/>
    </ligand>
</feature>
<dbReference type="InterPro" id="IPR011275">
    <property type="entry name" value="Malate_DH_type3"/>
</dbReference>
<dbReference type="GO" id="GO:0006099">
    <property type="term" value="P:tricarboxylic acid cycle"/>
    <property type="evidence" value="ECO:0007669"/>
    <property type="project" value="UniProtKB-KW"/>
</dbReference>
<evidence type="ECO:0000259" key="10">
    <source>
        <dbReference type="Pfam" id="PF00056"/>
    </source>
</evidence>
<dbReference type="Proteomes" id="UP000509448">
    <property type="component" value="Chromosome"/>
</dbReference>
<feature type="binding site" evidence="7">
    <location>
        <position position="79"/>
    </location>
    <ligand>
        <name>substrate</name>
    </ligand>
</feature>
<dbReference type="SUPFAM" id="SSF56327">
    <property type="entry name" value="LDH C-terminal domain-like"/>
    <property type="match status" value="1"/>
</dbReference>
<dbReference type="PANTHER" id="PTHR43128:SF16">
    <property type="entry name" value="L-LACTATE DEHYDROGENASE"/>
    <property type="match status" value="1"/>
</dbReference>
<proteinExistence type="inferred from homology"/>
<dbReference type="GO" id="GO:0006089">
    <property type="term" value="P:lactate metabolic process"/>
    <property type="evidence" value="ECO:0007669"/>
    <property type="project" value="TreeGrafter"/>
</dbReference>
<keyword evidence="4 9" id="KW-0560">Oxidoreductase</keyword>
<accession>A0A4P2VBI2</accession>
<dbReference type="InterPro" id="IPR001557">
    <property type="entry name" value="L-lactate/malate_DH"/>
</dbReference>
<dbReference type="NCBIfam" id="NF004863">
    <property type="entry name" value="PRK06223.1"/>
    <property type="match status" value="1"/>
</dbReference>
<feature type="binding site" evidence="8">
    <location>
        <position position="92"/>
    </location>
    <ligand>
        <name>NAD(+)</name>
        <dbReference type="ChEBI" id="CHEBI:57540"/>
    </ligand>
</feature>
<feature type="binding site" evidence="7">
    <location>
        <position position="85"/>
    </location>
    <ligand>
        <name>substrate</name>
    </ligand>
</feature>
<dbReference type="PRINTS" id="PR00086">
    <property type="entry name" value="LLDHDRGNASE"/>
</dbReference>
<evidence type="ECO:0000313" key="12">
    <source>
        <dbReference type="EMBL" id="BBE41904.1"/>
    </source>
</evidence>
<evidence type="ECO:0000256" key="7">
    <source>
        <dbReference type="PIRSR" id="PIRSR000102-2"/>
    </source>
</evidence>
<dbReference type="CDD" id="cd01339">
    <property type="entry name" value="LDH-like_MDH"/>
    <property type="match status" value="1"/>
</dbReference>
<dbReference type="InterPro" id="IPR001236">
    <property type="entry name" value="Lactate/malate_DH_N"/>
</dbReference>
<dbReference type="Pfam" id="PF02866">
    <property type="entry name" value="Ldh_1_C"/>
    <property type="match status" value="1"/>
</dbReference>
<feature type="binding site" evidence="7">
    <location>
        <position position="117"/>
    </location>
    <ligand>
        <name>substrate</name>
    </ligand>
</feature>
<dbReference type="Gene3D" id="3.90.110.10">
    <property type="entry name" value="Lactate dehydrogenase/glycoside hydrolase, family 4, C-terminal"/>
    <property type="match status" value="1"/>
</dbReference>
<keyword evidence="3" id="KW-0816">Tricarboxylic acid cycle</keyword>
<dbReference type="InterPro" id="IPR036291">
    <property type="entry name" value="NAD(P)-bd_dom_sf"/>
</dbReference>
<dbReference type="AlphaFoldDB" id="A0A4P2VBI2"/>
<dbReference type="Pfam" id="PF00056">
    <property type="entry name" value="Ldh_1_N"/>
    <property type="match status" value="1"/>
</dbReference>
<gene>
    <name evidence="12" type="ORF">NAS2_0515</name>
</gene>
<evidence type="ECO:0000256" key="8">
    <source>
        <dbReference type="PIRSR" id="PIRSR000102-3"/>
    </source>
</evidence>
<sequence length="308" mass="33316">MITVIGTGRVGSSAAAMLALKELDDLTLIDIVPNLPQGEALDLGHALAELGIDIRVKGSNDYKDMQGSDMVIVTAGFPRKPGMTREELVGKNADVVKSIAENIRKYAPDSIVMLTTNPLDPMIYLMYKLLGFPREHVIGFSGILDSRRLAYYASKKLGVAPSSITPVVIGQHGEKMFPVPRLSTVSGIPLPNVMSQKDIEEIVKSTIDAGAEVTKLRGFSSNWAPGAGVAVMAESIKKDLKRTFFASVYLNGEYGVKDVTVDVPIVLGRKGVEKILELPLTDEEKKGFLESVEAIKANLAQIPPSYFK</sequence>
<feature type="domain" description="Lactate/malate dehydrogenase N-terminal" evidence="10">
    <location>
        <begin position="2"/>
        <end position="139"/>
    </location>
</feature>
<dbReference type="EMBL" id="AP018732">
    <property type="protein sequence ID" value="BBE41904.1"/>
    <property type="molecule type" value="Genomic_DNA"/>
</dbReference>
<protein>
    <recommendedName>
        <fullName evidence="2">Malate dehydrogenase</fullName>
    </recommendedName>
</protein>
<feature type="active site" description="Proton acceptor" evidence="6">
    <location>
        <position position="172"/>
    </location>
</feature>
<comment type="similarity">
    <text evidence="1 9">Belongs to the LDH/MDH superfamily.</text>
</comment>
<dbReference type="RefSeq" id="WP_174448194.1">
    <property type="nucleotide sequence ID" value="NZ_AP018732.1"/>
</dbReference>
<evidence type="ECO:0000256" key="6">
    <source>
        <dbReference type="PIRSR" id="PIRSR000102-1"/>
    </source>
</evidence>
<evidence type="ECO:0000259" key="11">
    <source>
        <dbReference type="Pfam" id="PF02866"/>
    </source>
</evidence>